<dbReference type="OrthoDB" id="1901244at2759"/>
<organism evidence="2 3">
    <name type="scientific">Pholiota conissans</name>
    <dbReference type="NCBI Taxonomy" id="109636"/>
    <lineage>
        <taxon>Eukaryota</taxon>
        <taxon>Fungi</taxon>
        <taxon>Dikarya</taxon>
        <taxon>Basidiomycota</taxon>
        <taxon>Agaricomycotina</taxon>
        <taxon>Agaricomycetes</taxon>
        <taxon>Agaricomycetidae</taxon>
        <taxon>Agaricales</taxon>
        <taxon>Agaricineae</taxon>
        <taxon>Strophariaceae</taxon>
        <taxon>Pholiota</taxon>
    </lineage>
</organism>
<evidence type="ECO:0000313" key="2">
    <source>
        <dbReference type="EMBL" id="KAF9478771.1"/>
    </source>
</evidence>
<reference evidence="2" key="1">
    <citation type="submission" date="2020-11" db="EMBL/GenBank/DDBJ databases">
        <authorList>
            <consortium name="DOE Joint Genome Institute"/>
            <person name="Ahrendt S."/>
            <person name="Riley R."/>
            <person name="Andreopoulos W."/>
            <person name="Labutti K."/>
            <person name="Pangilinan J."/>
            <person name="Ruiz-Duenas F.J."/>
            <person name="Barrasa J.M."/>
            <person name="Sanchez-Garcia M."/>
            <person name="Camarero S."/>
            <person name="Miyauchi S."/>
            <person name="Serrano A."/>
            <person name="Linde D."/>
            <person name="Babiker R."/>
            <person name="Drula E."/>
            <person name="Ayuso-Fernandez I."/>
            <person name="Pacheco R."/>
            <person name="Padilla G."/>
            <person name="Ferreira P."/>
            <person name="Barriuso J."/>
            <person name="Kellner H."/>
            <person name="Castanera R."/>
            <person name="Alfaro M."/>
            <person name="Ramirez L."/>
            <person name="Pisabarro A.G."/>
            <person name="Kuo A."/>
            <person name="Tritt A."/>
            <person name="Lipzen A."/>
            <person name="He G."/>
            <person name="Yan M."/>
            <person name="Ng V."/>
            <person name="Cullen D."/>
            <person name="Martin F."/>
            <person name="Rosso M.-N."/>
            <person name="Henrissat B."/>
            <person name="Hibbett D."/>
            <person name="Martinez A.T."/>
            <person name="Grigoriev I.V."/>
        </authorList>
    </citation>
    <scope>NUCLEOTIDE SEQUENCE</scope>
    <source>
        <strain evidence="2">CIRM-BRFM 674</strain>
    </source>
</reference>
<dbReference type="Pfam" id="PF06884">
    <property type="entry name" value="DUF1264"/>
    <property type="match status" value="1"/>
</dbReference>
<accession>A0A9P5Z3I1</accession>
<evidence type="ECO:0000256" key="1">
    <source>
        <dbReference type="ARBA" id="ARBA00009740"/>
    </source>
</evidence>
<dbReference type="EMBL" id="MU155227">
    <property type="protein sequence ID" value="KAF9478771.1"/>
    <property type="molecule type" value="Genomic_DNA"/>
</dbReference>
<comment type="caution">
    <text evidence="2">The sequence shown here is derived from an EMBL/GenBank/DDBJ whole genome shotgun (WGS) entry which is preliminary data.</text>
</comment>
<dbReference type="PANTHER" id="PTHR31360:SF0">
    <property type="entry name" value="OIL BODY-ASSOCIATED PROTEIN 1B"/>
    <property type="match status" value="1"/>
</dbReference>
<name>A0A9P5Z3I1_9AGAR</name>
<proteinExistence type="inferred from homology"/>
<evidence type="ECO:0000313" key="3">
    <source>
        <dbReference type="Proteomes" id="UP000807469"/>
    </source>
</evidence>
<dbReference type="Proteomes" id="UP000807469">
    <property type="component" value="Unassembled WGS sequence"/>
</dbReference>
<dbReference type="PANTHER" id="PTHR31360">
    <property type="match status" value="1"/>
</dbReference>
<keyword evidence="3" id="KW-1185">Reference proteome</keyword>
<protein>
    <submittedName>
        <fullName evidence="2">DUF1264-domain-containing protein</fullName>
    </submittedName>
</protein>
<dbReference type="AlphaFoldDB" id="A0A9P5Z3I1"/>
<sequence>MHTHDSELEACHGYAGDPSSLNSRDLDLGAGIMQEFDPVQNICAYLNVFHVYADDPTRVVEAHHYCSRINDDIRQCLIYDSNAVNARLIGIEYMISPKLYETLEPSERRLWHSHVFEVKSGILIMPKPSLIPEAVWELIAETREMEEIIQLYGKTYHTWQVDLGDEVPLGAPKLMASMSCSGSNSAPGFWERVAERDKRLVSDYMRKKEARKNMLAPDIHPGR</sequence>
<dbReference type="InterPro" id="IPR010686">
    <property type="entry name" value="OBAP-like"/>
</dbReference>
<gene>
    <name evidence="2" type="ORF">BDN70DRAFT_808197</name>
</gene>
<comment type="similarity">
    <text evidence="1">Belongs to the OBAP family.</text>
</comment>